<keyword evidence="3" id="KW-1003">Cell membrane</keyword>
<feature type="transmembrane region" description="Helical" evidence="7">
    <location>
        <begin position="105"/>
        <end position="125"/>
    </location>
</feature>
<dbReference type="GO" id="GO:0005886">
    <property type="term" value="C:plasma membrane"/>
    <property type="evidence" value="ECO:0007669"/>
    <property type="project" value="UniProtKB-SubCell"/>
</dbReference>
<keyword evidence="6 7" id="KW-0472">Membrane</keyword>
<organism evidence="9 10">
    <name type="scientific">Paenibacillus albiflavus</name>
    <dbReference type="NCBI Taxonomy" id="2545760"/>
    <lineage>
        <taxon>Bacteria</taxon>
        <taxon>Bacillati</taxon>
        <taxon>Bacillota</taxon>
        <taxon>Bacilli</taxon>
        <taxon>Bacillales</taxon>
        <taxon>Paenibacillaceae</taxon>
        <taxon>Paenibacillus</taxon>
    </lineage>
</organism>
<protein>
    <submittedName>
        <fullName evidence="9">Sugar ABC transporter permease</fullName>
    </submittedName>
</protein>
<keyword evidence="4 7" id="KW-0812">Transmembrane</keyword>
<feature type="transmembrane region" description="Helical" evidence="7">
    <location>
        <begin position="12"/>
        <end position="36"/>
    </location>
</feature>
<sequence>MKKSRREELSFYLFAAPWLFGLLIFFAGPAIASFVLSLTDYNILSSPTYVGTDNFQFLFHDELFWKSLMNTLYMIVIALPITLIAQILLALFVNTERKGIGVFRTIYYLPYLVPAVATGILWGMLFNTDFGLLNNVLNWFGIPPQSWLSNPQLAKPSITIMLLWTTGSGMLIYLAGLKGIPKHLYESAIIDGATRRRQFWHITLPLLSPTIFFNLIMGIIGTFQMFTEAYVLTKGGPNYETTFYMYYLYNNAFKYFKMGIASAQAWILFLVILVFTLIVIRISRKWVYYEGEAGNKQ</sequence>
<name>A0A4R4EKI6_9BACL</name>
<dbReference type="InterPro" id="IPR035906">
    <property type="entry name" value="MetI-like_sf"/>
</dbReference>
<evidence type="ECO:0000313" key="9">
    <source>
        <dbReference type="EMBL" id="TCZ78795.1"/>
    </source>
</evidence>
<gene>
    <name evidence="9" type="ORF">E0485_06885</name>
</gene>
<comment type="similarity">
    <text evidence="7">Belongs to the binding-protein-dependent transport system permease family.</text>
</comment>
<dbReference type="SUPFAM" id="SSF161098">
    <property type="entry name" value="MetI-like"/>
    <property type="match status" value="1"/>
</dbReference>
<evidence type="ECO:0000256" key="5">
    <source>
        <dbReference type="ARBA" id="ARBA00022989"/>
    </source>
</evidence>
<evidence type="ECO:0000256" key="3">
    <source>
        <dbReference type="ARBA" id="ARBA00022475"/>
    </source>
</evidence>
<accession>A0A4R4EKI6</accession>
<dbReference type="InterPro" id="IPR051393">
    <property type="entry name" value="ABC_transporter_permease"/>
</dbReference>
<feature type="domain" description="ABC transmembrane type-1" evidence="8">
    <location>
        <begin position="68"/>
        <end position="279"/>
    </location>
</feature>
<feature type="transmembrane region" description="Helical" evidence="7">
    <location>
        <begin position="72"/>
        <end position="93"/>
    </location>
</feature>
<dbReference type="AlphaFoldDB" id="A0A4R4EKI6"/>
<evidence type="ECO:0000256" key="4">
    <source>
        <dbReference type="ARBA" id="ARBA00022692"/>
    </source>
</evidence>
<reference evidence="9 10" key="1">
    <citation type="submission" date="2019-03" db="EMBL/GenBank/DDBJ databases">
        <authorList>
            <person name="Kim M.K.M."/>
        </authorList>
    </citation>
    <scope>NUCLEOTIDE SEQUENCE [LARGE SCALE GENOMIC DNA]</scope>
    <source>
        <strain evidence="9 10">18JY21-1</strain>
    </source>
</reference>
<dbReference type="EMBL" id="SKFG01000004">
    <property type="protein sequence ID" value="TCZ78795.1"/>
    <property type="molecule type" value="Genomic_DNA"/>
</dbReference>
<dbReference type="PANTHER" id="PTHR30193">
    <property type="entry name" value="ABC TRANSPORTER PERMEASE PROTEIN"/>
    <property type="match status" value="1"/>
</dbReference>
<feature type="transmembrane region" description="Helical" evidence="7">
    <location>
        <begin position="198"/>
        <end position="220"/>
    </location>
</feature>
<keyword evidence="5 7" id="KW-1133">Transmembrane helix</keyword>
<comment type="caution">
    <text evidence="9">The sequence shown here is derived from an EMBL/GenBank/DDBJ whole genome shotgun (WGS) entry which is preliminary data.</text>
</comment>
<dbReference type="Pfam" id="PF00528">
    <property type="entry name" value="BPD_transp_1"/>
    <property type="match status" value="1"/>
</dbReference>
<proteinExistence type="inferred from homology"/>
<dbReference type="PANTHER" id="PTHR30193:SF1">
    <property type="entry name" value="ABC TRANSPORTER PERMEASE PROTEIN YESP-RELATED"/>
    <property type="match status" value="1"/>
</dbReference>
<dbReference type="OrthoDB" id="9788108at2"/>
<evidence type="ECO:0000259" key="8">
    <source>
        <dbReference type="PROSITE" id="PS50928"/>
    </source>
</evidence>
<feature type="transmembrane region" description="Helical" evidence="7">
    <location>
        <begin position="158"/>
        <end position="177"/>
    </location>
</feature>
<dbReference type="RefSeq" id="WP_132417245.1">
    <property type="nucleotide sequence ID" value="NZ_SKFG01000004.1"/>
</dbReference>
<keyword evidence="2 7" id="KW-0813">Transport</keyword>
<keyword evidence="10" id="KW-1185">Reference proteome</keyword>
<dbReference type="Proteomes" id="UP000295418">
    <property type="component" value="Unassembled WGS sequence"/>
</dbReference>
<evidence type="ECO:0000256" key="7">
    <source>
        <dbReference type="RuleBase" id="RU363032"/>
    </source>
</evidence>
<dbReference type="Gene3D" id="1.10.3720.10">
    <property type="entry name" value="MetI-like"/>
    <property type="match status" value="1"/>
</dbReference>
<dbReference type="PROSITE" id="PS50928">
    <property type="entry name" value="ABC_TM1"/>
    <property type="match status" value="1"/>
</dbReference>
<dbReference type="GO" id="GO:0055085">
    <property type="term" value="P:transmembrane transport"/>
    <property type="evidence" value="ECO:0007669"/>
    <property type="project" value="InterPro"/>
</dbReference>
<feature type="transmembrane region" description="Helical" evidence="7">
    <location>
        <begin position="255"/>
        <end position="280"/>
    </location>
</feature>
<dbReference type="CDD" id="cd06261">
    <property type="entry name" value="TM_PBP2"/>
    <property type="match status" value="1"/>
</dbReference>
<evidence type="ECO:0000256" key="2">
    <source>
        <dbReference type="ARBA" id="ARBA00022448"/>
    </source>
</evidence>
<comment type="subcellular location">
    <subcellularLocation>
        <location evidence="1 7">Cell membrane</location>
        <topology evidence="1 7">Multi-pass membrane protein</topology>
    </subcellularLocation>
</comment>
<evidence type="ECO:0000256" key="1">
    <source>
        <dbReference type="ARBA" id="ARBA00004651"/>
    </source>
</evidence>
<dbReference type="InterPro" id="IPR000515">
    <property type="entry name" value="MetI-like"/>
</dbReference>
<evidence type="ECO:0000256" key="6">
    <source>
        <dbReference type="ARBA" id="ARBA00023136"/>
    </source>
</evidence>
<evidence type="ECO:0000313" key="10">
    <source>
        <dbReference type="Proteomes" id="UP000295418"/>
    </source>
</evidence>